<name>A0A8E2E0P1_9PEZI</name>
<proteinExistence type="predicted"/>
<dbReference type="AlphaFoldDB" id="A0A8E2E0P1"/>
<dbReference type="Proteomes" id="UP000250266">
    <property type="component" value="Unassembled WGS sequence"/>
</dbReference>
<dbReference type="OrthoDB" id="3795850at2759"/>
<evidence type="ECO:0000313" key="2">
    <source>
        <dbReference type="Proteomes" id="UP000250266"/>
    </source>
</evidence>
<protein>
    <submittedName>
        <fullName evidence="1">Uncharacterized protein</fullName>
    </submittedName>
</protein>
<keyword evidence="2" id="KW-1185">Reference proteome</keyword>
<sequence>MHTSPTTAFQYRESLNNTKTCQPVETKICYLILPASITKQNRDDVANDRDSANHLYRDTTMSIFVYLSALTISEKQKARFPRAMRMLGVEPEVHFTQLLSTLSANVNAPEGAAGWKRHLLNKGARVAEPKDHARFFFFLDRLKNLPGEAERFEERGEGYIV</sequence>
<dbReference type="EMBL" id="KV745377">
    <property type="protein sequence ID" value="OCK75011.1"/>
    <property type="molecule type" value="Genomic_DNA"/>
</dbReference>
<gene>
    <name evidence="1" type="ORF">K432DRAFT_386468</name>
</gene>
<evidence type="ECO:0000313" key="1">
    <source>
        <dbReference type="EMBL" id="OCK75011.1"/>
    </source>
</evidence>
<reference evidence="1 2" key="1">
    <citation type="journal article" date="2016" name="Nat. Commun.">
        <title>Ectomycorrhizal ecology is imprinted in the genome of the dominant symbiotic fungus Cenococcum geophilum.</title>
        <authorList>
            <consortium name="DOE Joint Genome Institute"/>
            <person name="Peter M."/>
            <person name="Kohler A."/>
            <person name="Ohm R.A."/>
            <person name="Kuo A."/>
            <person name="Krutzmann J."/>
            <person name="Morin E."/>
            <person name="Arend M."/>
            <person name="Barry K.W."/>
            <person name="Binder M."/>
            <person name="Choi C."/>
            <person name="Clum A."/>
            <person name="Copeland A."/>
            <person name="Grisel N."/>
            <person name="Haridas S."/>
            <person name="Kipfer T."/>
            <person name="LaButti K."/>
            <person name="Lindquist E."/>
            <person name="Lipzen A."/>
            <person name="Maire R."/>
            <person name="Meier B."/>
            <person name="Mihaltcheva S."/>
            <person name="Molinier V."/>
            <person name="Murat C."/>
            <person name="Poggeler S."/>
            <person name="Quandt C.A."/>
            <person name="Sperisen C."/>
            <person name="Tritt A."/>
            <person name="Tisserant E."/>
            <person name="Crous P.W."/>
            <person name="Henrissat B."/>
            <person name="Nehls U."/>
            <person name="Egli S."/>
            <person name="Spatafora J.W."/>
            <person name="Grigoriev I.V."/>
            <person name="Martin F.M."/>
        </authorList>
    </citation>
    <scope>NUCLEOTIDE SEQUENCE [LARGE SCALE GENOMIC DNA]</scope>
    <source>
        <strain evidence="1 2">CBS 459.81</strain>
    </source>
</reference>
<accession>A0A8E2E0P1</accession>
<organism evidence="1 2">
    <name type="scientific">Lepidopterella palustris CBS 459.81</name>
    <dbReference type="NCBI Taxonomy" id="1314670"/>
    <lineage>
        <taxon>Eukaryota</taxon>
        <taxon>Fungi</taxon>
        <taxon>Dikarya</taxon>
        <taxon>Ascomycota</taxon>
        <taxon>Pezizomycotina</taxon>
        <taxon>Dothideomycetes</taxon>
        <taxon>Pleosporomycetidae</taxon>
        <taxon>Mytilinidiales</taxon>
        <taxon>Argynnaceae</taxon>
        <taxon>Lepidopterella</taxon>
    </lineage>
</organism>